<proteinExistence type="predicted"/>
<feature type="region of interest" description="Disordered" evidence="1">
    <location>
        <begin position="1"/>
        <end position="31"/>
    </location>
</feature>
<gene>
    <name evidence="2" type="ORF">GBAR_LOCUS25125</name>
</gene>
<dbReference type="EMBL" id="CASHTH010003471">
    <property type="protein sequence ID" value="CAI8045423.1"/>
    <property type="molecule type" value="Genomic_DNA"/>
</dbReference>
<reference evidence="2" key="1">
    <citation type="submission" date="2023-03" db="EMBL/GenBank/DDBJ databases">
        <authorList>
            <person name="Steffen K."/>
            <person name="Cardenas P."/>
        </authorList>
    </citation>
    <scope>NUCLEOTIDE SEQUENCE</scope>
</reference>
<name>A0AA35TD70_GEOBA</name>
<dbReference type="Proteomes" id="UP001174909">
    <property type="component" value="Unassembled WGS sequence"/>
</dbReference>
<evidence type="ECO:0000256" key="1">
    <source>
        <dbReference type="SAM" id="MobiDB-lite"/>
    </source>
</evidence>
<accession>A0AA35TD70</accession>
<dbReference type="AlphaFoldDB" id="A0AA35TD70"/>
<keyword evidence="3" id="KW-1185">Reference proteome</keyword>
<dbReference type="SUPFAM" id="SSF89796">
    <property type="entry name" value="CoA-transferase family III (CaiB/BaiF)"/>
    <property type="match status" value="1"/>
</dbReference>
<evidence type="ECO:0000313" key="3">
    <source>
        <dbReference type="Proteomes" id="UP001174909"/>
    </source>
</evidence>
<protein>
    <submittedName>
        <fullName evidence="2">Uncharacterized protein</fullName>
    </submittedName>
</protein>
<dbReference type="InterPro" id="IPR023606">
    <property type="entry name" value="CoA-Trfase_III_dom_1_sf"/>
</dbReference>
<comment type="caution">
    <text evidence="2">The sequence shown here is derived from an EMBL/GenBank/DDBJ whole genome shotgun (WGS) entry which is preliminary data.</text>
</comment>
<sequence>MASSPLGPRAPASLTSSAQEARSIDVRTPGGLSVPELVKTSDCFMTNFRRNILDRWGIDIPAVADSDLT</sequence>
<organism evidence="2 3">
    <name type="scientific">Geodia barretti</name>
    <name type="common">Barrett's horny sponge</name>
    <dbReference type="NCBI Taxonomy" id="519541"/>
    <lineage>
        <taxon>Eukaryota</taxon>
        <taxon>Metazoa</taxon>
        <taxon>Porifera</taxon>
        <taxon>Demospongiae</taxon>
        <taxon>Heteroscleromorpha</taxon>
        <taxon>Tetractinellida</taxon>
        <taxon>Astrophorina</taxon>
        <taxon>Geodiidae</taxon>
        <taxon>Geodia</taxon>
    </lineage>
</organism>
<evidence type="ECO:0000313" key="2">
    <source>
        <dbReference type="EMBL" id="CAI8045423.1"/>
    </source>
</evidence>